<evidence type="ECO:0000256" key="2">
    <source>
        <dbReference type="ARBA" id="ARBA00005464"/>
    </source>
</evidence>
<evidence type="ECO:0000256" key="7">
    <source>
        <dbReference type="ARBA" id="ARBA00023235"/>
    </source>
</evidence>
<dbReference type="PIRSF" id="PIRSF003095">
    <property type="entry name" value="Trigger_factor"/>
    <property type="match status" value="1"/>
</dbReference>
<dbReference type="InterPro" id="IPR027304">
    <property type="entry name" value="Trigger_fact/SurA_dom_sf"/>
</dbReference>
<dbReference type="GO" id="GO:0005737">
    <property type="term" value="C:cytoplasm"/>
    <property type="evidence" value="ECO:0007669"/>
    <property type="project" value="UniProtKB-SubCell"/>
</dbReference>
<dbReference type="Pfam" id="PF05698">
    <property type="entry name" value="Trigger_C"/>
    <property type="match status" value="1"/>
</dbReference>
<sequence>MKVSVEEISPVKKKISVTVKKDTVNEEFDKTYRELGKKAKVKGFRPGKVPLKILKQQFKEQVEADATENLFKNTYPSALSEAEINPITYPEVDTKGAKEDEEFAYTATVEIMPEVVATGYKDLEIEREKVTVSKKEIDDVIENFANAHATLETEEKIRPVKKDDIVMVDFKASSNGEAIEGGQVDNYPLEVGAQLLGEEFDKKIIGNKKDDNIKFEIGFPEDYKMDIFKGKRVEFDVTIKEIKIKKVPKIDDEFAKDLGSFESLKELTEDVGKRLTGNEERRIKADFEKRMMTKLIELNSFEVPEALVESRSIDLISNTEMRLRSQGMSLDAMGSDPKQLMEMVKPQAVFDVKARFIIEAIAKAEGIEATREEAEERLKEDAERSGMKYEDIKGSYDKNNAWGELVYMLRSEKTLDFLAKIVKIKEVKKIKSEAGNGEES</sequence>
<dbReference type="GO" id="GO:0051083">
    <property type="term" value="P:'de novo' cotranslational protein folding"/>
    <property type="evidence" value="ECO:0007669"/>
    <property type="project" value="TreeGrafter"/>
</dbReference>
<dbReference type="PANTHER" id="PTHR30560">
    <property type="entry name" value="TRIGGER FACTOR CHAPERONE AND PEPTIDYL-PROLYL CIS/TRANS ISOMERASE"/>
    <property type="match status" value="1"/>
</dbReference>
<comment type="function">
    <text evidence="9">Involved in protein export. Acts as a chaperone by maintaining the newly synthesized protein in an open conformation. Functions as a peptidyl-prolyl cis-trans isomerase.</text>
</comment>
<comment type="caution">
    <text evidence="14">The sequence shown here is derived from an EMBL/GenBank/DDBJ whole genome shotgun (WGS) entry which is preliminary data.</text>
</comment>
<gene>
    <name evidence="9 14" type="primary">tig</name>
    <name evidence="14" type="ORF">JW984_08290</name>
</gene>
<proteinExistence type="inferred from homology"/>
<comment type="domain">
    <text evidence="9">Consists of 3 domains; the N-terminus binds the ribosome, the middle domain has PPIase activity, while the C-terminus has intrinsic chaperone activity on its own.</text>
</comment>
<keyword evidence="9" id="KW-0132">Cell division</keyword>
<dbReference type="InterPro" id="IPR037041">
    <property type="entry name" value="Trigger_fac_C_sf"/>
</dbReference>
<feature type="domain" description="Trigger factor ribosome-binding bacterial" evidence="12">
    <location>
        <begin position="1"/>
        <end position="143"/>
    </location>
</feature>
<keyword evidence="6 9" id="KW-0143">Chaperone</keyword>
<evidence type="ECO:0000259" key="13">
    <source>
        <dbReference type="Pfam" id="PF05698"/>
    </source>
</evidence>
<dbReference type="Pfam" id="PF00254">
    <property type="entry name" value="FKBP_C"/>
    <property type="match status" value="1"/>
</dbReference>
<comment type="catalytic activity">
    <reaction evidence="1 9">
        <text>[protein]-peptidylproline (omega=180) = [protein]-peptidylproline (omega=0)</text>
        <dbReference type="Rhea" id="RHEA:16237"/>
        <dbReference type="Rhea" id="RHEA-COMP:10747"/>
        <dbReference type="Rhea" id="RHEA-COMP:10748"/>
        <dbReference type="ChEBI" id="CHEBI:83833"/>
        <dbReference type="ChEBI" id="CHEBI:83834"/>
        <dbReference type="EC" id="5.2.1.8"/>
    </reaction>
</comment>
<dbReference type="Gene3D" id="3.30.70.1050">
    <property type="entry name" value="Trigger factor ribosome-binding domain"/>
    <property type="match status" value="1"/>
</dbReference>
<reference evidence="14" key="1">
    <citation type="journal article" date="2021" name="Environ. Microbiol.">
        <title>Genomic characterization of three novel Desulfobacterota classes expand the metabolic and phylogenetic diversity of the phylum.</title>
        <authorList>
            <person name="Murphy C.L."/>
            <person name="Biggerstaff J."/>
            <person name="Eichhorn A."/>
            <person name="Ewing E."/>
            <person name="Shahan R."/>
            <person name="Soriano D."/>
            <person name="Stewart S."/>
            <person name="VanMol K."/>
            <person name="Walker R."/>
            <person name="Walters P."/>
            <person name="Elshahed M.S."/>
            <person name="Youssef N.H."/>
        </authorList>
    </citation>
    <scope>NUCLEOTIDE SEQUENCE</scope>
    <source>
        <strain evidence="14">Zod_Metabat.24</strain>
    </source>
</reference>
<dbReference type="EC" id="5.2.1.8" evidence="3 9"/>
<dbReference type="InterPro" id="IPR036611">
    <property type="entry name" value="Trigger_fac_ribosome-bd_sf"/>
</dbReference>
<feature type="domain" description="PPIase FKBP-type" evidence="11">
    <location>
        <begin position="160"/>
        <end position="239"/>
    </location>
</feature>
<dbReference type="GO" id="GO:0051301">
    <property type="term" value="P:cell division"/>
    <property type="evidence" value="ECO:0007669"/>
    <property type="project" value="UniProtKB-KW"/>
</dbReference>
<dbReference type="Pfam" id="PF05697">
    <property type="entry name" value="Trigger_N"/>
    <property type="match status" value="1"/>
</dbReference>
<dbReference type="SUPFAM" id="SSF54534">
    <property type="entry name" value="FKBP-like"/>
    <property type="match status" value="1"/>
</dbReference>
<dbReference type="Gene3D" id="1.10.3120.10">
    <property type="entry name" value="Trigger factor, C-terminal domain"/>
    <property type="match status" value="1"/>
</dbReference>
<evidence type="ECO:0000313" key="15">
    <source>
        <dbReference type="Proteomes" id="UP000809273"/>
    </source>
</evidence>
<dbReference type="InterPro" id="IPR008880">
    <property type="entry name" value="Trigger_fac_C"/>
</dbReference>
<dbReference type="InterPro" id="IPR001179">
    <property type="entry name" value="PPIase_FKBP_dom"/>
</dbReference>
<dbReference type="NCBIfam" id="TIGR00115">
    <property type="entry name" value="tig"/>
    <property type="match status" value="1"/>
</dbReference>
<protein>
    <recommendedName>
        <fullName evidence="4 9">Trigger factor</fullName>
        <shortName evidence="9">TF</shortName>
        <ecNumber evidence="3 9">5.2.1.8</ecNumber>
    </recommendedName>
    <alternativeName>
        <fullName evidence="8 9">PPIase</fullName>
    </alternativeName>
</protein>
<evidence type="ECO:0000256" key="4">
    <source>
        <dbReference type="ARBA" id="ARBA00016902"/>
    </source>
</evidence>
<evidence type="ECO:0000256" key="3">
    <source>
        <dbReference type="ARBA" id="ARBA00013194"/>
    </source>
</evidence>
<dbReference type="SUPFAM" id="SSF109998">
    <property type="entry name" value="Triger factor/SurA peptide-binding domain-like"/>
    <property type="match status" value="1"/>
</dbReference>
<keyword evidence="9" id="KW-0963">Cytoplasm</keyword>
<dbReference type="InterPro" id="IPR005215">
    <property type="entry name" value="Trig_fac"/>
</dbReference>
<evidence type="ECO:0000256" key="1">
    <source>
        <dbReference type="ARBA" id="ARBA00000971"/>
    </source>
</evidence>
<name>A0A9D8KFF3_9DELT</name>
<evidence type="ECO:0000259" key="12">
    <source>
        <dbReference type="Pfam" id="PF05697"/>
    </source>
</evidence>
<dbReference type="HAMAP" id="MF_00303">
    <property type="entry name" value="Trigger_factor_Tig"/>
    <property type="match status" value="1"/>
</dbReference>
<dbReference type="InterPro" id="IPR008881">
    <property type="entry name" value="Trigger_fac_ribosome-bd_bac"/>
</dbReference>
<feature type="domain" description="Trigger factor C-terminal" evidence="13">
    <location>
        <begin position="263"/>
        <end position="419"/>
    </location>
</feature>
<feature type="coiled-coil region" evidence="10">
    <location>
        <begin position="357"/>
        <end position="384"/>
    </location>
</feature>
<evidence type="ECO:0000256" key="8">
    <source>
        <dbReference type="ARBA" id="ARBA00029986"/>
    </source>
</evidence>
<keyword evidence="9" id="KW-0131">Cell cycle</keyword>
<organism evidence="14 15">
    <name type="scientific">Candidatus Zymogenus saltonus</name>
    <dbReference type="NCBI Taxonomy" id="2844893"/>
    <lineage>
        <taxon>Bacteria</taxon>
        <taxon>Deltaproteobacteria</taxon>
        <taxon>Candidatus Zymogenia</taxon>
        <taxon>Candidatus Zymogeniales</taxon>
        <taxon>Candidatus Zymogenaceae</taxon>
        <taxon>Candidatus Zymogenus</taxon>
    </lineage>
</organism>
<comment type="similarity">
    <text evidence="2 9">Belongs to the FKBP-type PPIase family. Tig subfamily.</text>
</comment>
<dbReference type="GO" id="GO:0043335">
    <property type="term" value="P:protein unfolding"/>
    <property type="evidence" value="ECO:0007669"/>
    <property type="project" value="TreeGrafter"/>
</dbReference>
<dbReference type="EMBL" id="JAFGIX010000040">
    <property type="protein sequence ID" value="MBN1573177.1"/>
    <property type="molecule type" value="Genomic_DNA"/>
</dbReference>
<evidence type="ECO:0000256" key="9">
    <source>
        <dbReference type="HAMAP-Rule" id="MF_00303"/>
    </source>
</evidence>
<evidence type="ECO:0000256" key="6">
    <source>
        <dbReference type="ARBA" id="ARBA00023186"/>
    </source>
</evidence>
<reference evidence="14" key="2">
    <citation type="submission" date="2021-01" db="EMBL/GenBank/DDBJ databases">
        <authorList>
            <person name="Hahn C.R."/>
            <person name="Youssef N.H."/>
            <person name="Elshahed M."/>
        </authorList>
    </citation>
    <scope>NUCLEOTIDE SEQUENCE</scope>
    <source>
        <strain evidence="14">Zod_Metabat.24</strain>
    </source>
</reference>
<evidence type="ECO:0000313" key="14">
    <source>
        <dbReference type="EMBL" id="MBN1573177.1"/>
    </source>
</evidence>
<dbReference type="GO" id="GO:0003755">
    <property type="term" value="F:peptidyl-prolyl cis-trans isomerase activity"/>
    <property type="evidence" value="ECO:0007669"/>
    <property type="project" value="UniProtKB-UniRule"/>
</dbReference>
<dbReference type="InterPro" id="IPR046357">
    <property type="entry name" value="PPIase_dom_sf"/>
</dbReference>
<dbReference type="GO" id="GO:0015031">
    <property type="term" value="P:protein transport"/>
    <property type="evidence" value="ECO:0007669"/>
    <property type="project" value="UniProtKB-UniRule"/>
</dbReference>
<keyword evidence="5 9" id="KW-0697">Rotamase</keyword>
<dbReference type="AlphaFoldDB" id="A0A9D8KFF3"/>
<dbReference type="GO" id="GO:0044183">
    <property type="term" value="F:protein folding chaperone"/>
    <property type="evidence" value="ECO:0007669"/>
    <property type="project" value="TreeGrafter"/>
</dbReference>
<evidence type="ECO:0000259" key="11">
    <source>
        <dbReference type="Pfam" id="PF00254"/>
    </source>
</evidence>
<comment type="subcellular location">
    <subcellularLocation>
        <location evidence="9">Cytoplasm</location>
    </subcellularLocation>
    <text evidence="9">About half TF is bound to the ribosome near the polypeptide exit tunnel while the other half is free in the cytoplasm.</text>
</comment>
<dbReference type="Proteomes" id="UP000809273">
    <property type="component" value="Unassembled WGS sequence"/>
</dbReference>
<evidence type="ECO:0000256" key="10">
    <source>
        <dbReference type="SAM" id="Coils"/>
    </source>
</evidence>
<accession>A0A9D8KFF3</accession>
<dbReference type="PANTHER" id="PTHR30560:SF3">
    <property type="entry name" value="TRIGGER FACTOR-LIKE PROTEIN TIG, CHLOROPLASTIC"/>
    <property type="match status" value="1"/>
</dbReference>
<dbReference type="SUPFAM" id="SSF102735">
    <property type="entry name" value="Trigger factor ribosome-binding domain"/>
    <property type="match status" value="1"/>
</dbReference>
<keyword evidence="7 9" id="KW-0413">Isomerase</keyword>
<dbReference type="GO" id="GO:0043022">
    <property type="term" value="F:ribosome binding"/>
    <property type="evidence" value="ECO:0007669"/>
    <property type="project" value="TreeGrafter"/>
</dbReference>
<evidence type="ECO:0000256" key="5">
    <source>
        <dbReference type="ARBA" id="ARBA00023110"/>
    </source>
</evidence>
<keyword evidence="10" id="KW-0175">Coiled coil</keyword>
<dbReference type="Gene3D" id="3.10.50.40">
    <property type="match status" value="1"/>
</dbReference>